<dbReference type="GO" id="GO:0006935">
    <property type="term" value="P:chemotaxis"/>
    <property type="evidence" value="ECO:0007669"/>
    <property type="project" value="UniProtKB-KW"/>
</dbReference>
<proteinExistence type="inferred from homology"/>
<dbReference type="RefSeq" id="WP_058020622.1">
    <property type="nucleotide sequence ID" value="NZ_CP013189.1"/>
</dbReference>
<evidence type="ECO:0000256" key="11">
    <source>
        <dbReference type="SAM" id="SignalP"/>
    </source>
</evidence>
<reference evidence="12 13" key="1">
    <citation type="submission" date="2015-11" db="EMBL/GenBank/DDBJ databases">
        <authorList>
            <person name="Zhang Y."/>
            <person name="Guo Z."/>
        </authorList>
    </citation>
    <scope>NUCLEOTIDE SEQUENCE [LARGE SCALE GENOMIC DNA]</scope>
    <source>
        <strain evidence="12 13">KCTC 32221</strain>
    </source>
</reference>
<dbReference type="OrthoDB" id="5616092at2"/>
<dbReference type="GO" id="GO:0071978">
    <property type="term" value="P:bacterial-type flagellum-dependent swarming motility"/>
    <property type="evidence" value="ECO:0007669"/>
    <property type="project" value="TreeGrafter"/>
</dbReference>
<sequence length="165" mass="17925" precursor="true">MSVRIRSLIAVLATLLAVGLSASALAQEESAPELSAEAEELGLPAGMDPDDPAAGMTDLIYYTLGPSFVTNYDGAGRLKYLKTDISVRIQPGTAPFLDQHLPYIRNRLVVLLSGQLEENLTSTDGKETLRRQALEQVRSALATVESQAIADRVVNLYFMSFVVQR</sequence>
<keyword evidence="4" id="KW-1003">Cell membrane</keyword>
<dbReference type="Proteomes" id="UP000065641">
    <property type="component" value="Chromosome"/>
</dbReference>
<evidence type="ECO:0000313" key="13">
    <source>
        <dbReference type="Proteomes" id="UP000065641"/>
    </source>
</evidence>
<dbReference type="EMBL" id="CP013189">
    <property type="protein sequence ID" value="ALO45123.1"/>
    <property type="molecule type" value="Genomic_DNA"/>
</dbReference>
<keyword evidence="12" id="KW-0282">Flagellum</keyword>
<keyword evidence="8" id="KW-1133">Transmembrane helix</keyword>
<evidence type="ECO:0000256" key="10">
    <source>
        <dbReference type="RuleBase" id="RU364125"/>
    </source>
</evidence>
<dbReference type="GO" id="GO:0009425">
    <property type="term" value="C:bacterial-type flagellum basal body"/>
    <property type="evidence" value="ECO:0007669"/>
    <property type="project" value="InterPro"/>
</dbReference>
<accession>A0A0S2KAK9</accession>
<evidence type="ECO:0000256" key="3">
    <source>
        <dbReference type="ARBA" id="ARBA00008281"/>
    </source>
</evidence>
<comment type="function">
    <text evidence="1 10">Controls the rotational direction of flagella during chemotaxis.</text>
</comment>
<keyword evidence="9 10" id="KW-0472">Membrane</keyword>
<dbReference type="STRING" id="1249552.PS2015_437"/>
<dbReference type="InterPro" id="IPR005503">
    <property type="entry name" value="FliL"/>
</dbReference>
<keyword evidence="10" id="KW-0997">Cell inner membrane</keyword>
<evidence type="ECO:0000313" key="12">
    <source>
        <dbReference type="EMBL" id="ALO45123.1"/>
    </source>
</evidence>
<comment type="similarity">
    <text evidence="3 10">Belongs to the FliL family.</text>
</comment>
<keyword evidence="12" id="KW-0969">Cilium</keyword>
<dbReference type="GO" id="GO:0005886">
    <property type="term" value="C:plasma membrane"/>
    <property type="evidence" value="ECO:0007669"/>
    <property type="project" value="UniProtKB-SubCell"/>
</dbReference>
<dbReference type="KEGG" id="pspi:PS2015_437"/>
<dbReference type="PANTHER" id="PTHR35091">
    <property type="entry name" value="FLAGELLAR PROTEIN FLIL"/>
    <property type="match status" value="1"/>
</dbReference>
<evidence type="ECO:0000256" key="8">
    <source>
        <dbReference type="ARBA" id="ARBA00022989"/>
    </source>
</evidence>
<evidence type="ECO:0000256" key="7">
    <source>
        <dbReference type="ARBA" id="ARBA00022779"/>
    </source>
</evidence>
<dbReference type="Pfam" id="PF03748">
    <property type="entry name" value="FliL"/>
    <property type="match status" value="1"/>
</dbReference>
<keyword evidence="7 10" id="KW-0283">Flagellar rotation</keyword>
<feature type="chain" id="PRO_5006601382" description="Flagellar protein FliL" evidence="11">
    <location>
        <begin position="27"/>
        <end position="165"/>
    </location>
</feature>
<keyword evidence="13" id="KW-1185">Reference proteome</keyword>
<dbReference type="AlphaFoldDB" id="A0A0S2KAK9"/>
<evidence type="ECO:0000256" key="1">
    <source>
        <dbReference type="ARBA" id="ARBA00002254"/>
    </source>
</evidence>
<evidence type="ECO:0000256" key="4">
    <source>
        <dbReference type="ARBA" id="ARBA00022475"/>
    </source>
</evidence>
<dbReference type="PANTHER" id="PTHR35091:SF2">
    <property type="entry name" value="FLAGELLAR PROTEIN FLIL"/>
    <property type="match status" value="1"/>
</dbReference>
<evidence type="ECO:0000256" key="5">
    <source>
        <dbReference type="ARBA" id="ARBA00022500"/>
    </source>
</evidence>
<evidence type="ECO:0000256" key="6">
    <source>
        <dbReference type="ARBA" id="ARBA00022692"/>
    </source>
</evidence>
<keyword evidence="6" id="KW-0812">Transmembrane</keyword>
<evidence type="ECO:0000256" key="2">
    <source>
        <dbReference type="ARBA" id="ARBA00004162"/>
    </source>
</evidence>
<feature type="signal peptide" evidence="11">
    <location>
        <begin position="1"/>
        <end position="26"/>
    </location>
</feature>
<comment type="subcellular location">
    <subcellularLocation>
        <location evidence="10">Cell inner membrane</location>
    </subcellularLocation>
    <subcellularLocation>
        <location evidence="2">Cell membrane</location>
        <topology evidence="2">Single-pass membrane protein</topology>
    </subcellularLocation>
</comment>
<keyword evidence="12" id="KW-0966">Cell projection</keyword>
<name>A0A0S2KAK9_9GAMM</name>
<keyword evidence="11" id="KW-0732">Signal</keyword>
<protein>
    <recommendedName>
        <fullName evidence="10">Flagellar protein FliL</fullName>
    </recommendedName>
</protein>
<keyword evidence="5 10" id="KW-0145">Chemotaxis</keyword>
<organism evidence="12 13">
    <name type="scientific">Pseudohongiella spirulinae</name>
    <dbReference type="NCBI Taxonomy" id="1249552"/>
    <lineage>
        <taxon>Bacteria</taxon>
        <taxon>Pseudomonadati</taxon>
        <taxon>Pseudomonadota</taxon>
        <taxon>Gammaproteobacteria</taxon>
        <taxon>Pseudomonadales</taxon>
        <taxon>Pseudohongiellaceae</taxon>
        <taxon>Pseudohongiella</taxon>
    </lineage>
</organism>
<evidence type="ECO:0000256" key="9">
    <source>
        <dbReference type="ARBA" id="ARBA00023136"/>
    </source>
</evidence>
<gene>
    <name evidence="12" type="ORF">PS2015_437</name>
</gene>